<dbReference type="Proteomes" id="UP000315700">
    <property type="component" value="Chromosome"/>
</dbReference>
<keyword evidence="2" id="KW-1185">Reference proteome</keyword>
<dbReference type="RefSeq" id="WP_145026114.1">
    <property type="nucleotide sequence ID" value="NZ_CP036271.1"/>
</dbReference>
<protein>
    <recommendedName>
        <fullName evidence="3">HD domain-containing protein</fullName>
    </recommendedName>
</protein>
<dbReference type="OrthoDB" id="212358at2"/>
<evidence type="ECO:0008006" key="3">
    <source>
        <dbReference type="Google" id="ProtNLM"/>
    </source>
</evidence>
<dbReference type="InParanoid" id="A0A517S7G8"/>
<gene>
    <name evidence="1" type="ORF">Pan44_00890</name>
</gene>
<reference evidence="1 2" key="1">
    <citation type="submission" date="2019-02" db="EMBL/GenBank/DDBJ databases">
        <title>Deep-cultivation of Planctomycetes and their phenomic and genomic characterization uncovers novel biology.</title>
        <authorList>
            <person name="Wiegand S."/>
            <person name="Jogler M."/>
            <person name="Boedeker C."/>
            <person name="Pinto D."/>
            <person name="Vollmers J."/>
            <person name="Rivas-Marin E."/>
            <person name="Kohn T."/>
            <person name="Peeters S.H."/>
            <person name="Heuer A."/>
            <person name="Rast P."/>
            <person name="Oberbeckmann S."/>
            <person name="Bunk B."/>
            <person name="Jeske O."/>
            <person name="Meyerdierks A."/>
            <person name="Storesund J.E."/>
            <person name="Kallscheuer N."/>
            <person name="Luecker S."/>
            <person name="Lage O.M."/>
            <person name="Pohl T."/>
            <person name="Merkel B.J."/>
            <person name="Hornburger P."/>
            <person name="Mueller R.-W."/>
            <person name="Bruemmer F."/>
            <person name="Labrenz M."/>
            <person name="Spormann A.M."/>
            <person name="Op den Camp H."/>
            <person name="Overmann J."/>
            <person name="Amann R."/>
            <person name="Jetten M.S.M."/>
            <person name="Mascher T."/>
            <person name="Medema M.H."/>
            <person name="Devos D.P."/>
            <person name="Kaster A.-K."/>
            <person name="Ovreas L."/>
            <person name="Rohde M."/>
            <person name="Galperin M.Y."/>
            <person name="Jogler C."/>
        </authorList>
    </citation>
    <scope>NUCLEOTIDE SEQUENCE [LARGE SCALE GENOMIC DNA]</scope>
    <source>
        <strain evidence="1 2">Pan44</strain>
    </source>
</reference>
<dbReference type="KEGG" id="ccos:Pan44_00890"/>
<evidence type="ECO:0000313" key="1">
    <source>
        <dbReference type="EMBL" id="QDT52081.1"/>
    </source>
</evidence>
<name>A0A517S7G8_9PLAN</name>
<evidence type="ECO:0000313" key="2">
    <source>
        <dbReference type="Proteomes" id="UP000315700"/>
    </source>
</evidence>
<sequence length="183" mass="21041">MNCEEVLSRIQGDPRYQSNLDWGKPRSGHPEGSVRAHIAELERNLNRLRPRLTALEAAKLRVLIHTHDTFKGDAAEGVPITDPRSHASLARAFLQEYCDDPDLLAMVQWHDEPYALWRQWKHRHVLNSQRLEALISRISDWNLFLAFNLVDGCTDGKDRDCLHWFLGLVGDRVQCGFGESDIF</sequence>
<accession>A0A517S7G8</accession>
<dbReference type="AlphaFoldDB" id="A0A517S7G8"/>
<proteinExistence type="predicted"/>
<dbReference type="EMBL" id="CP036271">
    <property type="protein sequence ID" value="QDT52081.1"/>
    <property type="molecule type" value="Genomic_DNA"/>
</dbReference>
<organism evidence="1 2">
    <name type="scientific">Caulifigura coniformis</name>
    <dbReference type="NCBI Taxonomy" id="2527983"/>
    <lineage>
        <taxon>Bacteria</taxon>
        <taxon>Pseudomonadati</taxon>
        <taxon>Planctomycetota</taxon>
        <taxon>Planctomycetia</taxon>
        <taxon>Planctomycetales</taxon>
        <taxon>Planctomycetaceae</taxon>
        <taxon>Caulifigura</taxon>
    </lineage>
</organism>